<evidence type="ECO:0008006" key="3">
    <source>
        <dbReference type="Google" id="ProtNLM"/>
    </source>
</evidence>
<gene>
    <name evidence="1" type="ORF">ACFFGV_19680</name>
</gene>
<protein>
    <recommendedName>
        <fullName evidence="3">Fur-regulated basic protein FbpA</fullName>
    </recommendedName>
</protein>
<organism evidence="1 2">
    <name type="scientific">Pontibacillus salicampi</name>
    <dbReference type="NCBI Taxonomy" id="1449801"/>
    <lineage>
        <taxon>Bacteria</taxon>
        <taxon>Bacillati</taxon>
        <taxon>Bacillota</taxon>
        <taxon>Bacilli</taxon>
        <taxon>Bacillales</taxon>
        <taxon>Bacillaceae</taxon>
        <taxon>Pontibacillus</taxon>
    </lineage>
</organism>
<evidence type="ECO:0000313" key="2">
    <source>
        <dbReference type="Proteomes" id="UP001589836"/>
    </source>
</evidence>
<keyword evidence="2" id="KW-1185">Reference proteome</keyword>
<comment type="caution">
    <text evidence="1">The sequence shown here is derived from an EMBL/GenBank/DDBJ whole genome shotgun (WGS) entry which is preliminary data.</text>
</comment>
<evidence type="ECO:0000313" key="1">
    <source>
        <dbReference type="EMBL" id="MFC0525803.1"/>
    </source>
</evidence>
<sequence length="61" mass="7265">MSGRVNHLRRAVELYQQKQKYINELNTLGYERTPDGINIHNLNLVELEQTLMNVRHRNGYL</sequence>
<dbReference type="RefSeq" id="WP_377351519.1">
    <property type="nucleotide sequence ID" value="NZ_JBHLTP010000022.1"/>
</dbReference>
<accession>A0ABV6LTR0</accession>
<proteinExistence type="predicted"/>
<name>A0ABV6LTR0_9BACI</name>
<dbReference type="Proteomes" id="UP001589836">
    <property type="component" value="Unassembled WGS sequence"/>
</dbReference>
<reference evidence="1 2" key="1">
    <citation type="submission" date="2024-09" db="EMBL/GenBank/DDBJ databases">
        <authorList>
            <person name="Sun Q."/>
            <person name="Mori K."/>
        </authorList>
    </citation>
    <scope>NUCLEOTIDE SEQUENCE [LARGE SCALE GENOMIC DNA]</scope>
    <source>
        <strain evidence="1 2">NCAIM B.02529</strain>
    </source>
</reference>
<dbReference type="EMBL" id="JBHLTP010000022">
    <property type="protein sequence ID" value="MFC0525803.1"/>
    <property type="molecule type" value="Genomic_DNA"/>
</dbReference>